<evidence type="ECO:0008006" key="4">
    <source>
        <dbReference type="Google" id="ProtNLM"/>
    </source>
</evidence>
<feature type="compositionally biased region" description="Basic and acidic residues" evidence="1">
    <location>
        <begin position="48"/>
        <end position="60"/>
    </location>
</feature>
<dbReference type="AlphaFoldDB" id="A0A3E0IQD4"/>
<evidence type="ECO:0000313" key="2">
    <source>
        <dbReference type="EMBL" id="REH96663.1"/>
    </source>
</evidence>
<protein>
    <recommendedName>
        <fullName evidence="4">Iron transporter</fullName>
    </recommendedName>
</protein>
<dbReference type="EMBL" id="QKXQ01000243">
    <property type="protein sequence ID" value="REH96663.1"/>
    <property type="molecule type" value="Genomic_DNA"/>
</dbReference>
<proteinExistence type="predicted"/>
<accession>A0A3E0IQD4</accession>
<feature type="compositionally biased region" description="Polar residues" evidence="1">
    <location>
        <begin position="34"/>
        <end position="47"/>
    </location>
</feature>
<evidence type="ECO:0000256" key="1">
    <source>
        <dbReference type="SAM" id="MobiDB-lite"/>
    </source>
</evidence>
<sequence length="204" mass="23701">MSIGTIIFIITVIISIISAVNDKSHKKRQEQKKPQPTSTSKADQNETFLDKVQRKAKEAEAELLSEETETSKPQSEKKQPYEPNAPKQRTDEKQKPSWTRQAASRRKTDDSSNETPLKEILNEQLSHLEKEIDLERVKQKEYIEKRAYDILNDKYLSERTKRLKLQQLRAPRNNQSTNESLTFSKDPVVNGIIWSEIINKPKQL</sequence>
<dbReference type="OrthoDB" id="2414382at2"/>
<dbReference type="Proteomes" id="UP000256562">
    <property type="component" value="Unassembled WGS sequence"/>
</dbReference>
<organism evidence="2 3">
    <name type="scientific">Staphylococcus felis</name>
    <dbReference type="NCBI Taxonomy" id="46127"/>
    <lineage>
        <taxon>Bacteria</taxon>
        <taxon>Bacillati</taxon>
        <taxon>Bacillota</taxon>
        <taxon>Bacilli</taxon>
        <taxon>Bacillales</taxon>
        <taxon>Staphylococcaceae</taxon>
        <taxon>Staphylococcus</taxon>
    </lineage>
</organism>
<evidence type="ECO:0000313" key="3">
    <source>
        <dbReference type="Proteomes" id="UP000256562"/>
    </source>
</evidence>
<reference evidence="2 3" key="1">
    <citation type="journal article" date="2018" name="Vet. Microbiol.">
        <title>Characterisation of Staphylococcus felis isolated from cats using whole genome sequencing.</title>
        <authorList>
            <person name="Worthing K."/>
            <person name="Pang S."/>
            <person name="Trott D.J."/>
            <person name="Abraham S."/>
            <person name="Coombs G.W."/>
            <person name="Jordan D."/>
            <person name="McIntyre L."/>
            <person name="Davies M.R."/>
            <person name="Norris J."/>
        </authorList>
    </citation>
    <scope>NUCLEOTIDE SEQUENCE [LARGE SCALE GENOMIC DNA]</scope>
    <source>
        <strain evidence="2 3">F9</strain>
    </source>
</reference>
<dbReference type="RefSeq" id="WP_116094185.1">
    <property type="nucleotide sequence ID" value="NZ_QKXQ01000243.1"/>
</dbReference>
<name>A0A3E0IQD4_9STAP</name>
<gene>
    <name evidence="2" type="ORF">DOS83_05195</name>
</gene>
<feature type="compositionally biased region" description="Basic and acidic residues" evidence="1">
    <location>
        <begin position="106"/>
        <end position="117"/>
    </location>
</feature>
<feature type="region of interest" description="Disordered" evidence="1">
    <location>
        <begin position="22"/>
        <end position="117"/>
    </location>
</feature>
<comment type="caution">
    <text evidence="2">The sequence shown here is derived from an EMBL/GenBank/DDBJ whole genome shotgun (WGS) entry which is preliminary data.</text>
</comment>